<dbReference type="InterPro" id="IPR015590">
    <property type="entry name" value="Aldehyde_DH_dom"/>
</dbReference>
<name>A0A4U0RAJ2_9RHOB</name>
<dbReference type="CDD" id="cd07109">
    <property type="entry name" value="ALDH_AAS00426"/>
    <property type="match status" value="1"/>
</dbReference>
<dbReference type="Proteomes" id="UP000309747">
    <property type="component" value="Unassembled WGS sequence"/>
</dbReference>
<dbReference type="Pfam" id="PF00171">
    <property type="entry name" value="Aldedh"/>
    <property type="match status" value="1"/>
</dbReference>
<dbReference type="Gene3D" id="3.40.309.10">
    <property type="entry name" value="Aldehyde Dehydrogenase, Chain A, domain 2"/>
    <property type="match status" value="1"/>
</dbReference>
<dbReference type="InterPro" id="IPR016161">
    <property type="entry name" value="Ald_DH/histidinol_DH"/>
</dbReference>
<comment type="similarity">
    <text evidence="1 4">Belongs to the aldehyde dehydrogenase family.</text>
</comment>
<dbReference type="Gene3D" id="3.40.605.10">
    <property type="entry name" value="Aldehyde Dehydrogenase, Chain A, domain 1"/>
    <property type="match status" value="1"/>
</dbReference>
<dbReference type="PANTHER" id="PTHR11699">
    <property type="entry name" value="ALDEHYDE DEHYDROGENASE-RELATED"/>
    <property type="match status" value="1"/>
</dbReference>
<proteinExistence type="inferred from homology"/>
<evidence type="ECO:0000313" key="7">
    <source>
        <dbReference type="Proteomes" id="UP000309747"/>
    </source>
</evidence>
<dbReference type="InterPro" id="IPR016160">
    <property type="entry name" value="Ald_DH_CS_CYS"/>
</dbReference>
<reference evidence="6 7" key="1">
    <citation type="submission" date="2019-04" db="EMBL/GenBank/DDBJ databases">
        <authorList>
            <person name="Li J."/>
        </authorList>
    </citation>
    <scope>NUCLEOTIDE SEQUENCE [LARGE SCALE GENOMIC DNA]</scope>
    <source>
        <strain evidence="6 7">KCTC 42687</strain>
    </source>
</reference>
<dbReference type="AlphaFoldDB" id="A0A4U0RAJ2"/>
<accession>A0A4U0RAJ2</accession>
<dbReference type="PROSITE" id="PS00070">
    <property type="entry name" value="ALDEHYDE_DEHYDR_CYS"/>
    <property type="match status" value="1"/>
</dbReference>
<dbReference type="InterPro" id="IPR016162">
    <property type="entry name" value="Ald_DH_N"/>
</dbReference>
<feature type="active site" evidence="3">
    <location>
        <position position="256"/>
    </location>
</feature>
<feature type="domain" description="Aldehyde dehydrogenase" evidence="5">
    <location>
        <begin position="20"/>
        <end position="481"/>
    </location>
</feature>
<dbReference type="InterPro" id="IPR029510">
    <property type="entry name" value="Ald_DH_CS_GLU"/>
</dbReference>
<dbReference type="EMBL" id="SUNI01000010">
    <property type="protein sequence ID" value="TJZ91432.1"/>
    <property type="molecule type" value="Genomic_DNA"/>
</dbReference>
<evidence type="ECO:0000256" key="3">
    <source>
        <dbReference type="PROSITE-ProRule" id="PRU10007"/>
    </source>
</evidence>
<dbReference type="PROSITE" id="PS00687">
    <property type="entry name" value="ALDEHYDE_DEHYDR_GLU"/>
    <property type="match status" value="1"/>
</dbReference>
<evidence type="ECO:0000256" key="1">
    <source>
        <dbReference type="ARBA" id="ARBA00009986"/>
    </source>
</evidence>
<dbReference type="SUPFAM" id="SSF53720">
    <property type="entry name" value="ALDH-like"/>
    <property type="match status" value="1"/>
</dbReference>
<dbReference type="RefSeq" id="WP_136886273.1">
    <property type="nucleotide sequence ID" value="NZ_SUNI01000010.1"/>
</dbReference>
<evidence type="ECO:0000313" key="6">
    <source>
        <dbReference type="EMBL" id="TJZ91432.1"/>
    </source>
</evidence>
<evidence type="ECO:0000259" key="5">
    <source>
        <dbReference type="Pfam" id="PF00171"/>
    </source>
</evidence>
<organism evidence="6 7">
    <name type="scientific">Paracoccus gahaiensis</name>
    <dbReference type="NCBI Taxonomy" id="1706839"/>
    <lineage>
        <taxon>Bacteria</taxon>
        <taxon>Pseudomonadati</taxon>
        <taxon>Pseudomonadota</taxon>
        <taxon>Alphaproteobacteria</taxon>
        <taxon>Rhodobacterales</taxon>
        <taxon>Paracoccaceae</taxon>
        <taxon>Paracoccus</taxon>
    </lineage>
</organism>
<sequence length="486" mass="51004">MSLDDLTQIDSTRIFVNGAWVRPSGGGTIPVTDPSDGLVIGQIGRGTPADVDAAVAAARDARDGEWGRMTATARGRILMRMSALVLSRAEDLAMIETRDVGKPLNQSRVDSTALARYLEFYAGAADKLHGTTIPYQDGFTVYTLREPHGVCGIIIPWNYPMQILGRAVGAALAAGNTVVLKPAEDASLSALVFADLAAQAGLPAGVLNVVTGLGADVGAALAGHPGIHHLSFTGSVATGTRIQEAAARNVVPVTLELGGKSPHLVFDDADLEAALPVLVATCLQNAGQTCSAASRVLVQRGVYDEVRRRMAGIYQGLVAGPAVASHDLGPVVSARQRQLVQDFIDLGKRELTLAAEGRIHPEVASGGHFVRPTLFAEVPPDHSLAQQEIFGPVQVLIPFEDEAHALALANGTDFGLVAGIWTRDGARQLRLARKLECGQVFINNYGAGGGVELPFGGVGRSGHGREKGFEALNGFTRIKTVTVHHG</sequence>
<dbReference type="GO" id="GO:0016620">
    <property type="term" value="F:oxidoreductase activity, acting on the aldehyde or oxo group of donors, NAD or NADP as acceptor"/>
    <property type="evidence" value="ECO:0007669"/>
    <property type="project" value="InterPro"/>
</dbReference>
<dbReference type="InterPro" id="IPR016163">
    <property type="entry name" value="Ald_DH_C"/>
</dbReference>
<evidence type="ECO:0000256" key="2">
    <source>
        <dbReference type="ARBA" id="ARBA00023002"/>
    </source>
</evidence>
<dbReference type="FunFam" id="3.40.605.10:FF:000007">
    <property type="entry name" value="NAD/NADP-dependent betaine aldehyde dehydrogenase"/>
    <property type="match status" value="1"/>
</dbReference>
<dbReference type="OrthoDB" id="7827050at2"/>
<keyword evidence="2 4" id="KW-0560">Oxidoreductase</keyword>
<protein>
    <submittedName>
        <fullName evidence="6">Aldehyde dehydrogenase family protein</fullName>
    </submittedName>
</protein>
<evidence type="ECO:0000256" key="4">
    <source>
        <dbReference type="RuleBase" id="RU003345"/>
    </source>
</evidence>
<comment type="caution">
    <text evidence="6">The sequence shown here is derived from an EMBL/GenBank/DDBJ whole genome shotgun (WGS) entry which is preliminary data.</text>
</comment>
<keyword evidence="7" id="KW-1185">Reference proteome</keyword>
<gene>
    <name evidence="6" type="ORF">FA743_11645</name>
</gene>